<evidence type="ECO:0000259" key="6">
    <source>
        <dbReference type="Pfam" id="PF02770"/>
    </source>
</evidence>
<dbReference type="InterPro" id="IPR052904">
    <property type="entry name" value="Acyl-CoA_dehydrogenase-like"/>
</dbReference>
<sequence length="542" mass="60160">METHEVFNQSPILENINLFEIDKPLQHMLKQAHVDLGASKVSEYGKSMGTRQMIDNGRLANKYTPVFETHNSRGFRTDEVEFHPAYHELMTQGIEHGVHALPWSEHKPGNHLLRMALFYLHGQNEAGTCCPITMTFSCIPAIQKHFPKADEWIPKILSTTYDPSNQPYYEKQGLTIGMAMTEKQGGSDVRANTTEAKPVDQSGAGELYQLTGHKWFCSAPMSDAFLTLAQTDQGISCFLLPRWLPDGSKNNFRVQRLKDKLGNRSNASSEIEFDGAQAWLMGDEGRGVSVILEMVALTRYDCMIGSSALMRRGLTEVLHHIQHRKAFGKLLADQPLMQNVVADLCLESEAALAMTYRTALCLENGTKEEEKLLLRLLTPIGKYWITKRSIPFLGEAMECLGGNGYVESGVLPRLYREAPVNAIWEGSGNVQCLDVMRAIAKSPAALDAFISELESAKGNLSLYDSFIEKLSASLSKLSEGQARHFVEQFAKAAQASALIKSGRNHMAEAYCLSRLTESSTGCMFGNLSEAADSKGIVEEFLF</sequence>
<dbReference type="PANTHER" id="PTHR42707">
    <property type="entry name" value="ACYL-COA DEHYDROGENASE"/>
    <property type="match status" value="1"/>
</dbReference>
<dbReference type="InterPro" id="IPR009100">
    <property type="entry name" value="AcylCoA_DH/oxidase_NM_dom_sf"/>
</dbReference>
<dbReference type="Gene3D" id="6.10.250.600">
    <property type="match status" value="1"/>
</dbReference>
<feature type="domain" description="Adaptive response protein AidB N-terminal" evidence="7">
    <location>
        <begin position="8"/>
        <end position="163"/>
    </location>
</feature>
<feature type="domain" description="Acyl-CoA oxidase/dehydrogenase middle" evidence="6">
    <location>
        <begin position="177"/>
        <end position="275"/>
    </location>
</feature>
<dbReference type="Pfam" id="PF18158">
    <property type="entry name" value="AidB_N"/>
    <property type="match status" value="1"/>
</dbReference>
<organism evidence="8 9">
    <name type="scientific">Fulvivirga marina</name>
    <dbReference type="NCBI Taxonomy" id="2494733"/>
    <lineage>
        <taxon>Bacteria</taxon>
        <taxon>Pseudomonadati</taxon>
        <taxon>Bacteroidota</taxon>
        <taxon>Cytophagia</taxon>
        <taxon>Cytophagales</taxon>
        <taxon>Fulvivirgaceae</taxon>
        <taxon>Fulvivirga</taxon>
    </lineage>
</organism>
<dbReference type="AlphaFoldDB" id="A0A937KFT1"/>
<dbReference type="RefSeq" id="WP_202858145.1">
    <property type="nucleotide sequence ID" value="NZ_JAEUGD010000064.1"/>
</dbReference>
<evidence type="ECO:0000313" key="8">
    <source>
        <dbReference type="EMBL" id="MBL6448610.1"/>
    </source>
</evidence>
<dbReference type="SUPFAM" id="SSF56645">
    <property type="entry name" value="Acyl-CoA dehydrogenase NM domain-like"/>
    <property type="match status" value="1"/>
</dbReference>
<evidence type="ECO:0000256" key="3">
    <source>
        <dbReference type="ARBA" id="ARBA00022827"/>
    </source>
</evidence>
<dbReference type="PANTHER" id="PTHR42707:SF3">
    <property type="entry name" value="ACYL-COA DEHYDROGENASE AIDB-RELATED"/>
    <property type="match status" value="1"/>
</dbReference>
<evidence type="ECO:0000313" key="9">
    <source>
        <dbReference type="Proteomes" id="UP000614216"/>
    </source>
</evidence>
<keyword evidence="9" id="KW-1185">Reference proteome</keyword>
<evidence type="ECO:0000256" key="4">
    <source>
        <dbReference type="RuleBase" id="RU362125"/>
    </source>
</evidence>
<dbReference type="Proteomes" id="UP000614216">
    <property type="component" value="Unassembled WGS sequence"/>
</dbReference>
<dbReference type="InterPro" id="IPR041504">
    <property type="entry name" value="AidB_N"/>
</dbReference>
<gene>
    <name evidence="8" type="ORF">JMN32_20025</name>
</gene>
<dbReference type="EC" id="1.3.8.4" evidence="8"/>
<dbReference type="Pfam" id="PF00441">
    <property type="entry name" value="Acyl-CoA_dh_1"/>
    <property type="match status" value="1"/>
</dbReference>
<proteinExistence type="inferred from homology"/>
<keyword evidence="2 4" id="KW-0285">Flavoprotein</keyword>
<dbReference type="GO" id="GO:0008470">
    <property type="term" value="F:3-methylbutanoyl-CoA dehydrogenase activity"/>
    <property type="evidence" value="ECO:0007669"/>
    <property type="project" value="UniProtKB-EC"/>
</dbReference>
<dbReference type="Pfam" id="PF02770">
    <property type="entry name" value="Acyl-CoA_dh_M"/>
    <property type="match status" value="1"/>
</dbReference>
<dbReference type="EMBL" id="JAEUGD010000064">
    <property type="protein sequence ID" value="MBL6448610.1"/>
    <property type="molecule type" value="Genomic_DNA"/>
</dbReference>
<comment type="similarity">
    <text evidence="1 4">Belongs to the acyl-CoA dehydrogenase family.</text>
</comment>
<dbReference type="InterPro" id="IPR009075">
    <property type="entry name" value="AcylCo_DH/oxidase_C"/>
</dbReference>
<reference evidence="8" key="1">
    <citation type="submission" date="2021-01" db="EMBL/GenBank/DDBJ databases">
        <title>Fulvivirga kasyanovii gen. nov., sp nov., a novel member of the phylum Bacteroidetes isolated from seawater in a mussel farm.</title>
        <authorList>
            <person name="Zhao L.-H."/>
            <person name="Wang Z.-J."/>
        </authorList>
    </citation>
    <scope>NUCLEOTIDE SEQUENCE</scope>
    <source>
        <strain evidence="8">29W222</strain>
    </source>
</reference>
<comment type="cofactor">
    <cofactor evidence="4">
        <name>FAD</name>
        <dbReference type="ChEBI" id="CHEBI:57692"/>
    </cofactor>
</comment>
<keyword evidence="3 4" id="KW-0274">FAD</keyword>
<dbReference type="InterPro" id="IPR036250">
    <property type="entry name" value="AcylCo_DH-like_C"/>
</dbReference>
<keyword evidence="4 8" id="KW-0560">Oxidoreductase</keyword>
<dbReference type="NCBIfam" id="NF008594">
    <property type="entry name" value="PRK11561.1"/>
    <property type="match status" value="1"/>
</dbReference>
<evidence type="ECO:0000259" key="7">
    <source>
        <dbReference type="Pfam" id="PF18158"/>
    </source>
</evidence>
<dbReference type="Gene3D" id="1.20.140.10">
    <property type="entry name" value="Butyryl-CoA Dehydrogenase, subunit A, domain 3"/>
    <property type="match status" value="1"/>
</dbReference>
<evidence type="ECO:0000256" key="1">
    <source>
        <dbReference type="ARBA" id="ARBA00009347"/>
    </source>
</evidence>
<comment type="caution">
    <text evidence="8">The sequence shown here is derived from an EMBL/GenBank/DDBJ whole genome shotgun (WGS) entry which is preliminary data.</text>
</comment>
<feature type="domain" description="Acyl-CoA dehydrogenase/oxidase C-terminal" evidence="5">
    <location>
        <begin position="285"/>
        <end position="439"/>
    </location>
</feature>
<protein>
    <submittedName>
        <fullName evidence="8">Isovaleryl-CoA dehydrogenase</fullName>
        <ecNumber evidence="8">1.3.8.4</ecNumber>
    </submittedName>
</protein>
<dbReference type="Gene3D" id="2.40.110.20">
    <property type="match status" value="1"/>
</dbReference>
<dbReference type="InterPro" id="IPR006091">
    <property type="entry name" value="Acyl-CoA_Oxase/DH_mid-dom"/>
</dbReference>
<name>A0A937KFT1_9BACT</name>
<accession>A0A937KFT1</accession>
<evidence type="ECO:0000259" key="5">
    <source>
        <dbReference type="Pfam" id="PF00441"/>
    </source>
</evidence>
<evidence type="ECO:0000256" key="2">
    <source>
        <dbReference type="ARBA" id="ARBA00022630"/>
    </source>
</evidence>
<dbReference type="SUPFAM" id="SSF47203">
    <property type="entry name" value="Acyl-CoA dehydrogenase C-terminal domain-like"/>
    <property type="match status" value="1"/>
</dbReference>